<feature type="region of interest" description="Disordered" evidence="2">
    <location>
        <begin position="287"/>
        <end position="313"/>
    </location>
</feature>
<evidence type="ECO:0000256" key="2">
    <source>
        <dbReference type="SAM" id="MobiDB-lite"/>
    </source>
</evidence>
<feature type="compositionally biased region" description="Acidic residues" evidence="2">
    <location>
        <begin position="161"/>
        <end position="170"/>
    </location>
</feature>
<feature type="compositionally biased region" description="Basic and acidic residues" evidence="2">
    <location>
        <begin position="601"/>
        <end position="611"/>
    </location>
</feature>
<evidence type="ECO:0000313" key="5">
    <source>
        <dbReference type="EMBL" id="CAH0521134.1"/>
    </source>
</evidence>
<keyword evidence="1" id="KW-0175">Coiled coil</keyword>
<feature type="region of interest" description="Disordered" evidence="2">
    <location>
        <begin position="150"/>
        <end position="193"/>
    </location>
</feature>
<dbReference type="SUPFAM" id="SSF49879">
    <property type="entry name" value="SMAD/FHA domain"/>
    <property type="match status" value="1"/>
</dbReference>
<dbReference type="InterPro" id="IPR008984">
    <property type="entry name" value="SMAD_FHA_dom_sf"/>
</dbReference>
<dbReference type="Proteomes" id="UP001160483">
    <property type="component" value="Unassembled WGS sequence"/>
</dbReference>
<organism evidence="4 7">
    <name type="scientific">Peronospora belbahrii</name>
    <dbReference type="NCBI Taxonomy" id="622444"/>
    <lineage>
        <taxon>Eukaryota</taxon>
        <taxon>Sar</taxon>
        <taxon>Stramenopiles</taxon>
        <taxon>Oomycota</taxon>
        <taxon>Peronosporomycetes</taxon>
        <taxon>Peronosporales</taxon>
        <taxon>Peronosporaceae</taxon>
        <taxon>Peronospora</taxon>
    </lineage>
</organism>
<dbReference type="EMBL" id="CAKKTJ010000321">
    <property type="protein sequence ID" value="CAH0479939.1"/>
    <property type="molecule type" value="Genomic_DNA"/>
</dbReference>
<dbReference type="AlphaFoldDB" id="A0AAU9L5B6"/>
<evidence type="ECO:0000313" key="4">
    <source>
        <dbReference type="EMBL" id="CAH0479939.1"/>
    </source>
</evidence>
<keyword evidence="6" id="KW-1185">Reference proteome</keyword>
<dbReference type="InterPro" id="IPR000253">
    <property type="entry name" value="FHA_dom"/>
</dbReference>
<feature type="region of interest" description="Disordered" evidence="2">
    <location>
        <begin position="332"/>
        <end position="355"/>
    </location>
</feature>
<feature type="compositionally biased region" description="Basic and acidic residues" evidence="2">
    <location>
        <begin position="572"/>
        <end position="585"/>
    </location>
</feature>
<feature type="compositionally biased region" description="Polar residues" evidence="2">
    <location>
        <begin position="338"/>
        <end position="348"/>
    </location>
</feature>
<feature type="coiled-coil region" evidence="1">
    <location>
        <begin position="364"/>
        <end position="391"/>
    </location>
</feature>
<dbReference type="InterPro" id="IPR050923">
    <property type="entry name" value="Cell_Proc_Reg/RNA_Proc"/>
</dbReference>
<dbReference type="PROSITE" id="PS50006">
    <property type="entry name" value="FHA_DOMAIN"/>
    <property type="match status" value="1"/>
</dbReference>
<evidence type="ECO:0000256" key="1">
    <source>
        <dbReference type="SAM" id="Coils"/>
    </source>
</evidence>
<comment type="caution">
    <text evidence="4">The sequence shown here is derived from an EMBL/GenBank/DDBJ whole genome shotgun (WGS) entry which is preliminary data.</text>
</comment>
<evidence type="ECO:0000259" key="3">
    <source>
        <dbReference type="PROSITE" id="PS50006"/>
    </source>
</evidence>
<dbReference type="EMBL" id="CAKLCB010000375">
    <property type="protein sequence ID" value="CAH0521134.1"/>
    <property type="molecule type" value="Genomic_DNA"/>
</dbReference>
<evidence type="ECO:0000313" key="6">
    <source>
        <dbReference type="Proteomes" id="UP001158986"/>
    </source>
</evidence>
<gene>
    <name evidence="5" type="ORF">PBS001_LOCUS7594</name>
    <name evidence="4" type="ORF">PBS003_LOCUS6569</name>
</gene>
<dbReference type="Gene3D" id="2.60.200.20">
    <property type="match status" value="1"/>
</dbReference>
<dbReference type="PANTHER" id="PTHR23308">
    <property type="entry name" value="NUCLEAR INHIBITOR OF PROTEIN PHOSPHATASE-1"/>
    <property type="match status" value="1"/>
</dbReference>
<name>A0AAU9L5B6_9STRA</name>
<protein>
    <recommendedName>
        <fullName evidence="3">FHA domain-containing protein</fullName>
    </recommendedName>
</protein>
<dbReference type="Pfam" id="PF00498">
    <property type="entry name" value="FHA"/>
    <property type="match status" value="1"/>
</dbReference>
<dbReference type="Proteomes" id="UP001158986">
    <property type="component" value="Unassembled WGS sequence"/>
</dbReference>
<proteinExistence type="predicted"/>
<accession>A0AAU9L5B6</accession>
<dbReference type="SMART" id="SM00240">
    <property type="entry name" value="FHA"/>
    <property type="match status" value="1"/>
</dbReference>
<feature type="compositionally biased region" description="Basic and acidic residues" evidence="2">
    <location>
        <begin position="177"/>
        <end position="193"/>
    </location>
</feature>
<feature type="domain" description="FHA" evidence="3">
    <location>
        <begin position="44"/>
        <end position="95"/>
    </location>
</feature>
<sequence length="611" mass="68084">MTPYVPPEWSTRGRNVHGIYLEVIKNGRILEKVPLPRSKGSSFILIGRRENVCDLLLVHSSISRLHAVLQFNEQGILYLYDLHSTHGSYVNKKQVVSKEFIRVQIGDILAFGDSTRLYAVCGPQELLPVEYESVKLASFREKVIKEREEEHGASWGFRQDAEEEDDDDAADGGGGGGRRDSDEEGDGGKEELPDYLRNLKDEDQPYKSSVSQLQINEKDQRLYQQLQSRIRKMENIKLETSRILAKQNQLDGLSEGQQNTLERNEQRIATLMKEIDDLEARIHAKNDQRTKTRGVSGTATRRKRNRNDELYGYSSDEDDFYDRTKANQQKLAMRKQKITSSTDDSSGNAAKKTARVPKSEILTADSIQANVNKLEAELAKLQDQLTAASTMASDNQTIREDSKQEEQADSLDSFMAVATTQLHVNEVDTLTKRKDEVEMELMRQRQLLAVATPALAAIPIQKPLVKTVTNPVGCSSSDLSSEVHVEPSHPVSAVEKRTTEPVATAARNDDSAPDNKCETSETKTASIGKPKTRSAASHESRKTAGKTEPSVPKRRRIVGPAVGPPPQMKPSGSDEKHTDDSKTLEGGDQVWVPPTNQTGDGRTKLNDKYGY</sequence>
<feature type="compositionally biased region" description="Basic and acidic residues" evidence="2">
    <location>
        <begin position="507"/>
        <end position="521"/>
    </location>
</feature>
<feature type="region of interest" description="Disordered" evidence="2">
    <location>
        <begin position="474"/>
        <end position="611"/>
    </location>
</feature>
<reference evidence="4 6" key="1">
    <citation type="submission" date="2021-11" db="EMBL/GenBank/DDBJ databases">
        <authorList>
            <person name="Islam A."/>
            <person name="Islam S."/>
            <person name="Flora M.S."/>
            <person name="Rahman M."/>
            <person name="Ziaur R.M."/>
            <person name="Epstein J.H."/>
            <person name="Hassan M."/>
            <person name="Klassen M."/>
            <person name="Woodard K."/>
            <person name="Webb A."/>
            <person name="Webby R.J."/>
            <person name="El Zowalaty M.E."/>
        </authorList>
    </citation>
    <scope>NUCLEOTIDE SEQUENCE</scope>
    <source>
        <strain evidence="5">Pbs1</strain>
        <strain evidence="4">Pbs3</strain>
    </source>
</reference>
<evidence type="ECO:0000313" key="7">
    <source>
        <dbReference type="Proteomes" id="UP001160483"/>
    </source>
</evidence>